<evidence type="ECO:0000313" key="4">
    <source>
        <dbReference type="Proteomes" id="UP000772434"/>
    </source>
</evidence>
<gene>
    <name evidence="3" type="ORF">BDP27DRAFT_1328025</name>
</gene>
<protein>
    <recommendedName>
        <fullName evidence="2">DUF6697 domain-containing protein</fullName>
    </recommendedName>
</protein>
<dbReference type="EMBL" id="JADNRY010000066">
    <property type="protein sequence ID" value="KAF9067941.1"/>
    <property type="molecule type" value="Genomic_DNA"/>
</dbReference>
<feature type="compositionally biased region" description="Acidic residues" evidence="1">
    <location>
        <begin position="371"/>
        <end position="381"/>
    </location>
</feature>
<organism evidence="3 4">
    <name type="scientific">Rhodocollybia butyracea</name>
    <dbReference type="NCBI Taxonomy" id="206335"/>
    <lineage>
        <taxon>Eukaryota</taxon>
        <taxon>Fungi</taxon>
        <taxon>Dikarya</taxon>
        <taxon>Basidiomycota</taxon>
        <taxon>Agaricomycotina</taxon>
        <taxon>Agaricomycetes</taxon>
        <taxon>Agaricomycetidae</taxon>
        <taxon>Agaricales</taxon>
        <taxon>Marasmiineae</taxon>
        <taxon>Omphalotaceae</taxon>
        <taxon>Rhodocollybia</taxon>
    </lineage>
</organism>
<feature type="region of interest" description="Disordered" evidence="1">
    <location>
        <begin position="63"/>
        <end position="96"/>
    </location>
</feature>
<proteinExistence type="predicted"/>
<dbReference type="AlphaFoldDB" id="A0A9P5PLK2"/>
<comment type="caution">
    <text evidence="3">The sequence shown here is derived from an EMBL/GenBank/DDBJ whole genome shotgun (WGS) entry which is preliminary data.</text>
</comment>
<dbReference type="OrthoDB" id="3176940at2759"/>
<dbReference type="InterPro" id="IPR046520">
    <property type="entry name" value="DUF6697"/>
</dbReference>
<reference evidence="3" key="1">
    <citation type="submission" date="2020-11" db="EMBL/GenBank/DDBJ databases">
        <authorList>
            <consortium name="DOE Joint Genome Institute"/>
            <person name="Ahrendt S."/>
            <person name="Riley R."/>
            <person name="Andreopoulos W."/>
            <person name="Labutti K."/>
            <person name="Pangilinan J."/>
            <person name="Ruiz-Duenas F.J."/>
            <person name="Barrasa J.M."/>
            <person name="Sanchez-Garcia M."/>
            <person name="Camarero S."/>
            <person name="Miyauchi S."/>
            <person name="Serrano A."/>
            <person name="Linde D."/>
            <person name="Babiker R."/>
            <person name="Drula E."/>
            <person name="Ayuso-Fernandez I."/>
            <person name="Pacheco R."/>
            <person name="Padilla G."/>
            <person name="Ferreira P."/>
            <person name="Barriuso J."/>
            <person name="Kellner H."/>
            <person name="Castanera R."/>
            <person name="Alfaro M."/>
            <person name="Ramirez L."/>
            <person name="Pisabarro A.G."/>
            <person name="Kuo A."/>
            <person name="Tritt A."/>
            <person name="Lipzen A."/>
            <person name="He G."/>
            <person name="Yan M."/>
            <person name="Ng V."/>
            <person name="Cullen D."/>
            <person name="Martin F."/>
            <person name="Rosso M.-N."/>
            <person name="Henrissat B."/>
            <person name="Hibbett D."/>
            <person name="Martinez A.T."/>
            <person name="Grigoriev I.V."/>
        </authorList>
    </citation>
    <scope>NUCLEOTIDE SEQUENCE</scope>
    <source>
        <strain evidence="3">AH 40177</strain>
    </source>
</reference>
<evidence type="ECO:0000313" key="3">
    <source>
        <dbReference type="EMBL" id="KAF9067941.1"/>
    </source>
</evidence>
<feature type="region of interest" description="Disordered" evidence="1">
    <location>
        <begin position="327"/>
        <end position="394"/>
    </location>
</feature>
<name>A0A9P5PLK2_9AGAR</name>
<evidence type="ECO:0000259" key="2">
    <source>
        <dbReference type="Pfam" id="PF20411"/>
    </source>
</evidence>
<accession>A0A9P5PLK2</accession>
<dbReference type="Pfam" id="PF20411">
    <property type="entry name" value="DUF6697"/>
    <property type="match status" value="1"/>
</dbReference>
<feature type="region of interest" description="Disordered" evidence="1">
    <location>
        <begin position="1"/>
        <end position="48"/>
    </location>
</feature>
<dbReference type="Proteomes" id="UP000772434">
    <property type="component" value="Unassembled WGS sequence"/>
</dbReference>
<evidence type="ECO:0000256" key="1">
    <source>
        <dbReference type="SAM" id="MobiDB-lite"/>
    </source>
</evidence>
<feature type="domain" description="DUF6697" evidence="2">
    <location>
        <begin position="141"/>
        <end position="321"/>
    </location>
</feature>
<keyword evidence="4" id="KW-1185">Reference proteome</keyword>
<sequence>MKKEEYPPDESILHDPILNDSFKPLVRPVKPVTSPPKKRFASEPDDAKPKKKIKLEFVGVVISSSSHSSSQTRRIARSLSPGDTESESEDKPKATQVKEEIKPVIKKEALLDPITVTDRINKIGCIPFTVTLDKMLRNTPVSRQFISQVYGGSDTSTFPRISQRNIEKHGRGYWMFWNLEKHPDAPGEPGRPGIWYDADACNLDDDFDKARHCFARISSAHWLYMGDYTSHLAEPLKQSEWLFQKSNFRRYWINAIHTKHWARRSRASIHLRSILRREPTRNEIQAALNEEGKFDHGEKRLEMRVIECVGYDNELQRELVEGFEAWKKSRGARKQSQGKEVGSKKTKGSKKKTETARTKTSPHGKKRKFDDDLEDEVMEDEIISRTGTKSRPRI</sequence>